<evidence type="ECO:0000256" key="1">
    <source>
        <dbReference type="ARBA" id="ARBA00012266"/>
    </source>
</evidence>
<reference evidence="6" key="1">
    <citation type="submission" date="2017-12" db="EMBL/GenBank/DDBJ databases">
        <authorList>
            <person name="Thomas-White K."/>
            <person name="Wolfe A.J."/>
        </authorList>
    </citation>
    <scope>NUCLEOTIDE SEQUENCE</scope>
    <source>
        <strain evidence="6">UMB0763</strain>
    </source>
</reference>
<reference evidence="6" key="2">
    <citation type="submission" date="2023-10" db="EMBL/GenBank/DDBJ databases">
        <authorList>
            <person name="Choi B."/>
        </authorList>
    </citation>
    <scope>NUCLEOTIDE SEQUENCE</scope>
    <source>
        <strain evidence="6">UMB0763</strain>
    </source>
</reference>
<organism evidence="6 7">
    <name type="scientific">Corynebacterium pyruviciproducens</name>
    <dbReference type="NCBI Taxonomy" id="598660"/>
    <lineage>
        <taxon>Bacteria</taxon>
        <taxon>Bacillati</taxon>
        <taxon>Actinomycetota</taxon>
        <taxon>Actinomycetes</taxon>
        <taxon>Mycobacteriales</taxon>
        <taxon>Corynebacteriaceae</taxon>
        <taxon>Corynebacterium</taxon>
    </lineage>
</organism>
<dbReference type="GO" id="GO:0000162">
    <property type="term" value="P:L-tryptophan biosynthetic process"/>
    <property type="evidence" value="ECO:0007669"/>
    <property type="project" value="TreeGrafter"/>
</dbReference>
<comment type="catalytic activity">
    <reaction evidence="3">
        <text>chorismate + L-glutamine = anthranilate + pyruvate + L-glutamate + H(+)</text>
        <dbReference type="Rhea" id="RHEA:21732"/>
        <dbReference type="ChEBI" id="CHEBI:15361"/>
        <dbReference type="ChEBI" id="CHEBI:15378"/>
        <dbReference type="ChEBI" id="CHEBI:16567"/>
        <dbReference type="ChEBI" id="CHEBI:29748"/>
        <dbReference type="ChEBI" id="CHEBI:29985"/>
        <dbReference type="ChEBI" id="CHEBI:58359"/>
        <dbReference type="EC" id="4.1.3.27"/>
    </reaction>
</comment>
<evidence type="ECO:0000256" key="2">
    <source>
        <dbReference type="ARBA" id="ARBA00023239"/>
    </source>
</evidence>
<dbReference type="Proteomes" id="UP000234560">
    <property type="component" value="Chromosome"/>
</dbReference>
<protein>
    <recommendedName>
        <fullName evidence="1">anthranilate synthase</fullName>
        <ecNumber evidence="1">4.1.3.27</ecNumber>
    </recommendedName>
</protein>
<dbReference type="KEGG" id="cpyr:CYJ47_12970"/>
<name>A0AAF0YRK5_9CORY</name>
<evidence type="ECO:0000313" key="6">
    <source>
        <dbReference type="EMBL" id="WOT02132.1"/>
    </source>
</evidence>
<dbReference type="InterPro" id="IPR006805">
    <property type="entry name" value="Anth_synth_I_N"/>
</dbReference>
<sequence>MTLYEHARHVRYHADASALFDALGGREAESSVLLESADIESKDGLQSVAVLAASVRLTCNQFTVSAEPLNERGREIVSRLNVPLTYTRARAFEESARLKEPSTMDVLRAILAAATPLQSAGSAGEGHASRLPYLAGGIAFDYLATFEELPPVPESLNRFPDYQFLLADVLLVEDHTSRTAILYGYDADLVESYAARIEAYTGADAEAPEIGAAAPTTVRATAVPDDETFREDVDKLKKNIYNGDIYQVVPGRGFEIPCPDAFAAYRCLRDANPSPYMFYIRGLDAEGKPYELFGASPESNLKYGAEHRFLQLCPIAGTRPRGATEELDIRAELELRTDSKELAEHTMLVDLARNDVARVAAPTTRKVVDLMHIDRYSRVMHLVSRVTATLADGYDAFDAYRACMNMGTLTGAPKIRATELLRSVENARRGSYGGSVGYFDGQGNMDNCIVIRSAFVQQGSALVQAGAGVVRDSDPQSEANETYHKALATLSAIAEAQGSTLEVVR</sequence>
<keyword evidence="2 6" id="KW-0456">Lyase</keyword>
<evidence type="ECO:0000256" key="3">
    <source>
        <dbReference type="ARBA" id="ARBA00047683"/>
    </source>
</evidence>
<evidence type="ECO:0000259" key="4">
    <source>
        <dbReference type="Pfam" id="PF00425"/>
    </source>
</evidence>
<dbReference type="SUPFAM" id="SSF56322">
    <property type="entry name" value="ADC synthase"/>
    <property type="match status" value="1"/>
</dbReference>
<feature type="domain" description="Anthranilate synthase component I N-terminal" evidence="5">
    <location>
        <begin position="18"/>
        <end position="180"/>
    </location>
</feature>
<dbReference type="GO" id="GO:0004049">
    <property type="term" value="F:anthranilate synthase activity"/>
    <property type="evidence" value="ECO:0007669"/>
    <property type="project" value="UniProtKB-EC"/>
</dbReference>
<dbReference type="EMBL" id="CP136958">
    <property type="protein sequence ID" value="WOT02132.1"/>
    <property type="molecule type" value="Genomic_DNA"/>
</dbReference>
<feature type="domain" description="Chorismate-utilising enzyme C-terminal" evidence="4">
    <location>
        <begin position="226"/>
        <end position="485"/>
    </location>
</feature>
<dbReference type="Pfam" id="PF00425">
    <property type="entry name" value="Chorismate_bind"/>
    <property type="match status" value="1"/>
</dbReference>
<dbReference type="RefSeq" id="WP_101679093.1">
    <property type="nucleotide sequence ID" value="NZ_CP136958.1"/>
</dbReference>
<dbReference type="PRINTS" id="PR00095">
    <property type="entry name" value="ANTSNTHASEI"/>
</dbReference>
<dbReference type="InterPro" id="IPR015890">
    <property type="entry name" value="Chorismate_C"/>
</dbReference>
<dbReference type="NCBIfam" id="NF010079">
    <property type="entry name" value="PRK13564.1"/>
    <property type="match status" value="1"/>
</dbReference>
<dbReference type="InterPro" id="IPR005801">
    <property type="entry name" value="ADC_synthase"/>
</dbReference>
<dbReference type="InterPro" id="IPR019999">
    <property type="entry name" value="Anth_synth_I-like"/>
</dbReference>
<dbReference type="Pfam" id="PF04715">
    <property type="entry name" value="Anth_synt_I_N"/>
    <property type="match status" value="1"/>
</dbReference>
<dbReference type="PANTHER" id="PTHR11236">
    <property type="entry name" value="AMINOBENZOATE/ANTHRANILATE SYNTHASE"/>
    <property type="match status" value="1"/>
</dbReference>
<evidence type="ECO:0000313" key="7">
    <source>
        <dbReference type="Proteomes" id="UP000234560"/>
    </source>
</evidence>
<dbReference type="AlphaFoldDB" id="A0AAF0YRK5"/>
<proteinExistence type="predicted"/>
<evidence type="ECO:0000259" key="5">
    <source>
        <dbReference type="Pfam" id="PF04715"/>
    </source>
</evidence>
<dbReference type="EC" id="4.1.3.27" evidence="1"/>
<accession>A0AAF0YRK5</accession>
<dbReference type="Gene3D" id="3.60.120.10">
    <property type="entry name" value="Anthranilate synthase"/>
    <property type="match status" value="1"/>
</dbReference>
<gene>
    <name evidence="6" type="ORF">CYJ47_12970</name>
</gene>
<dbReference type="PANTHER" id="PTHR11236:SF49">
    <property type="entry name" value="ANTHRANILATE SYNTHASE COMPONENT 1"/>
    <property type="match status" value="1"/>
</dbReference>